<feature type="region of interest" description="Disordered" evidence="1">
    <location>
        <begin position="168"/>
        <end position="191"/>
    </location>
</feature>
<gene>
    <name evidence="2" type="ORF">SLS59_008346</name>
</gene>
<dbReference type="EMBL" id="JAKIXB020000032">
    <property type="protein sequence ID" value="KAL1595414.1"/>
    <property type="molecule type" value="Genomic_DNA"/>
</dbReference>
<evidence type="ECO:0000256" key="1">
    <source>
        <dbReference type="SAM" id="MobiDB-lite"/>
    </source>
</evidence>
<evidence type="ECO:0000313" key="2">
    <source>
        <dbReference type="EMBL" id="KAL1595414.1"/>
    </source>
</evidence>
<proteinExistence type="predicted"/>
<keyword evidence="3" id="KW-1185">Reference proteome</keyword>
<protein>
    <submittedName>
        <fullName evidence="2">Uncharacterized protein</fullName>
    </submittedName>
</protein>
<name>A0ABR3QTD0_9PLEO</name>
<accession>A0ABR3QTD0</accession>
<sequence length="311" mass="35653">MSAAMSPDPWIDEDETVLLELYQARLLMSEIASRLDRDEDDVQQHIQLQGLRDKNIWTKDEDDFIQSLWLQRHKAKDIALQLGNVCDVIRSEIAVCIRASQLGLRARITALEPDGREYIAGNWTTTGEEYVLKGIAAGLDDEQICNKYFRNTRTTLSVAYRRRILGKRQSKGTGSQQHTGMSATKQPEQTLRSDQASQLRYTIQDVYTHMMIHHTNMSDVERTNILNLIERIRWPLKVQAMEEIGSGSRNGLDFAWSAADNIVLKALCGKSKLTWKEIADTFFVDRLEEELEKQYTVLQAGRDREHAVVLE</sequence>
<dbReference type="Proteomes" id="UP001521222">
    <property type="component" value="Unassembled WGS sequence"/>
</dbReference>
<comment type="caution">
    <text evidence="2">The sequence shown here is derived from an EMBL/GenBank/DDBJ whole genome shotgun (WGS) entry which is preliminary data.</text>
</comment>
<organism evidence="2 3">
    <name type="scientific">Nothophoma quercina</name>
    <dbReference type="NCBI Taxonomy" id="749835"/>
    <lineage>
        <taxon>Eukaryota</taxon>
        <taxon>Fungi</taxon>
        <taxon>Dikarya</taxon>
        <taxon>Ascomycota</taxon>
        <taxon>Pezizomycotina</taxon>
        <taxon>Dothideomycetes</taxon>
        <taxon>Pleosporomycetidae</taxon>
        <taxon>Pleosporales</taxon>
        <taxon>Pleosporineae</taxon>
        <taxon>Didymellaceae</taxon>
        <taxon>Nothophoma</taxon>
    </lineage>
</organism>
<reference evidence="2 3" key="1">
    <citation type="submission" date="2024-02" db="EMBL/GenBank/DDBJ databases">
        <title>De novo assembly and annotation of 12 fungi associated with fruit tree decline syndrome in Ontario, Canada.</title>
        <authorList>
            <person name="Sulman M."/>
            <person name="Ellouze W."/>
            <person name="Ilyukhin E."/>
        </authorList>
    </citation>
    <scope>NUCLEOTIDE SEQUENCE [LARGE SCALE GENOMIC DNA]</scope>
    <source>
        <strain evidence="2 3">M97-236</strain>
    </source>
</reference>
<evidence type="ECO:0000313" key="3">
    <source>
        <dbReference type="Proteomes" id="UP001521222"/>
    </source>
</evidence>
<feature type="compositionally biased region" description="Polar residues" evidence="1">
    <location>
        <begin position="171"/>
        <end position="191"/>
    </location>
</feature>